<reference evidence="1" key="1">
    <citation type="submission" date="2021-06" db="EMBL/GenBank/DDBJ databases">
        <authorList>
            <person name="Kallberg Y."/>
            <person name="Tangrot J."/>
            <person name="Rosling A."/>
        </authorList>
    </citation>
    <scope>NUCLEOTIDE SEQUENCE</scope>
    <source>
        <strain evidence="1">CL356</strain>
    </source>
</reference>
<proteinExistence type="predicted"/>
<gene>
    <name evidence="1" type="ORF">ACOLOM_LOCUS6899</name>
</gene>
<dbReference type="Proteomes" id="UP000789525">
    <property type="component" value="Unassembled WGS sequence"/>
</dbReference>
<protein>
    <submittedName>
        <fullName evidence="1">3306_t:CDS:1</fullName>
    </submittedName>
</protein>
<evidence type="ECO:0000313" key="1">
    <source>
        <dbReference type="EMBL" id="CAG8607295.1"/>
    </source>
</evidence>
<organism evidence="1 2">
    <name type="scientific">Acaulospora colombiana</name>
    <dbReference type="NCBI Taxonomy" id="27376"/>
    <lineage>
        <taxon>Eukaryota</taxon>
        <taxon>Fungi</taxon>
        <taxon>Fungi incertae sedis</taxon>
        <taxon>Mucoromycota</taxon>
        <taxon>Glomeromycotina</taxon>
        <taxon>Glomeromycetes</taxon>
        <taxon>Diversisporales</taxon>
        <taxon>Acaulosporaceae</taxon>
        <taxon>Acaulospora</taxon>
    </lineage>
</organism>
<sequence length="133" mass="15550">MGFCGSVDKPLNKIYGNLPYIAPEVLRGKQHTQKSDIYSLGILMWEVATGEVPFNYIKHNHDLALAIISGIRPKIYQNIPAEYVRIMKQCWDAIPENRPDLDTINRRFRDLRKEAYKEESQQNKIQLRPSRTY</sequence>
<dbReference type="EMBL" id="CAJVPT010014759">
    <property type="protein sequence ID" value="CAG8607295.1"/>
    <property type="molecule type" value="Genomic_DNA"/>
</dbReference>
<evidence type="ECO:0000313" key="2">
    <source>
        <dbReference type="Proteomes" id="UP000789525"/>
    </source>
</evidence>
<accession>A0ACA9MV88</accession>
<name>A0ACA9MV88_9GLOM</name>
<comment type="caution">
    <text evidence="1">The sequence shown here is derived from an EMBL/GenBank/DDBJ whole genome shotgun (WGS) entry which is preliminary data.</text>
</comment>
<feature type="non-terminal residue" evidence="1">
    <location>
        <position position="133"/>
    </location>
</feature>
<keyword evidence="2" id="KW-1185">Reference proteome</keyword>